<evidence type="ECO:0000256" key="1">
    <source>
        <dbReference type="SAM" id="MobiDB-lite"/>
    </source>
</evidence>
<dbReference type="AlphaFoldDB" id="A0A0B7B6H2"/>
<evidence type="ECO:0000313" key="2">
    <source>
        <dbReference type="EMBL" id="CEK87725.1"/>
    </source>
</evidence>
<feature type="non-terminal residue" evidence="2">
    <location>
        <position position="1"/>
    </location>
</feature>
<reference evidence="2" key="1">
    <citation type="submission" date="2014-12" db="EMBL/GenBank/DDBJ databases">
        <title>Insight into the proteome of Arion vulgaris.</title>
        <authorList>
            <person name="Aradska J."/>
            <person name="Bulat T."/>
            <person name="Smidak R."/>
            <person name="Sarate P."/>
            <person name="Gangsoo J."/>
            <person name="Sialana F."/>
            <person name="Bilban M."/>
            <person name="Lubec G."/>
        </authorList>
    </citation>
    <scope>NUCLEOTIDE SEQUENCE</scope>
    <source>
        <tissue evidence="2">Skin</tissue>
    </source>
</reference>
<dbReference type="EMBL" id="HACG01040860">
    <property type="protein sequence ID" value="CEK87725.1"/>
    <property type="molecule type" value="Transcribed_RNA"/>
</dbReference>
<organism evidence="2">
    <name type="scientific">Arion vulgaris</name>
    <dbReference type="NCBI Taxonomy" id="1028688"/>
    <lineage>
        <taxon>Eukaryota</taxon>
        <taxon>Metazoa</taxon>
        <taxon>Spiralia</taxon>
        <taxon>Lophotrochozoa</taxon>
        <taxon>Mollusca</taxon>
        <taxon>Gastropoda</taxon>
        <taxon>Heterobranchia</taxon>
        <taxon>Euthyneura</taxon>
        <taxon>Panpulmonata</taxon>
        <taxon>Eupulmonata</taxon>
        <taxon>Stylommatophora</taxon>
        <taxon>Helicina</taxon>
        <taxon>Arionoidea</taxon>
        <taxon>Arionidae</taxon>
        <taxon>Arion</taxon>
    </lineage>
</organism>
<sequence>GTTSGNEDDNCFDDETGIRGMDETLRGSNAAEKGLGGVGEVDSGGQDESSLTRLTENILRAICLGKY</sequence>
<proteinExistence type="predicted"/>
<gene>
    <name evidence="2" type="primary">ORF161083</name>
</gene>
<feature type="compositionally biased region" description="Basic and acidic residues" evidence="1">
    <location>
        <begin position="16"/>
        <end position="25"/>
    </location>
</feature>
<protein>
    <submittedName>
        <fullName evidence="2">Uncharacterized protein</fullName>
    </submittedName>
</protein>
<feature type="compositionally biased region" description="Acidic residues" evidence="1">
    <location>
        <begin position="1"/>
        <end position="15"/>
    </location>
</feature>
<accession>A0A0B7B6H2</accession>
<name>A0A0B7B6H2_9EUPU</name>
<feature type="region of interest" description="Disordered" evidence="1">
    <location>
        <begin position="1"/>
        <end position="48"/>
    </location>
</feature>